<feature type="region of interest" description="Disordered" evidence="1">
    <location>
        <begin position="476"/>
        <end position="504"/>
    </location>
</feature>
<keyword evidence="4" id="KW-1185">Reference proteome</keyword>
<proteinExistence type="predicted"/>
<dbReference type="OrthoDB" id="47942at2759"/>
<evidence type="ECO:0000256" key="1">
    <source>
        <dbReference type="SAM" id="MobiDB-lite"/>
    </source>
</evidence>
<name>A0A9N8DG57_9STRA</name>
<evidence type="ECO:0000256" key="2">
    <source>
        <dbReference type="SAM" id="Phobius"/>
    </source>
</evidence>
<evidence type="ECO:0000313" key="3">
    <source>
        <dbReference type="EMBL" id="CAB9499039.1"/>
    </source>
</evidence>
<feature type="region of interest" description="Disordered" evidence="1">
    <location>
        <begin position="645"/>
        <end position="696"/>
    </location>
</feature>
<keyword evidence="2" id="KW-0812">Transmembrane</keyword>
<dbReference type="SUPFAM" id="SSF52540">
    <property type="entry name" value="P-loop containing nucleoside triphosphate hydrolases"/>
    <property type="match status" value="2"/>
</dbReference>
<feature type="transmembrane region" description="Helical" evidence="2">
    <location>
        <begin position="16"/>
        <end position="33"/>
    </location>
</feature>
<dbReference type="AlphaFoldDB" id="A0A9N8DG57"/>
<gene>
    <name evidence="3" type="ORF">SEMRO_52_G031020.1</name>
</gene>
<dbReference type="Proteomes" id="UP001153069">
    <property type="component" value="Unassembled WGS sequence"/>
</dbReference>
<accession>A0A9N8DG57</accession>
<organism evidence="3 4">
    <name type="scientific">Seminavis robusta</name>
    <dbReference type="NCBI Taxonomy" id="568900"/>
    <lineage>
        <taxon>Eukaryota</taxon>
        <taxon>Sar</taxon>
        <taxon>Stramenopiles</taxon>
        <taxon>Ochrophyta</taxon>
        <taxon>Bacillariophyta</taxon>
        <taxon>Bacillariophyceae</taxon>
        <taxon>Bacillariophycidae</taxon>
        <taxon>Naviculales</taxon>
        <taxon>Naviculaceae</taxon>
        <taxon>Seminavis</taxon>
    </lineage>
</organism>
<dbReference type="EMBL" id="CAICTM010000051">
    <property type="protein sequence ID" value="CAB9499039.1"/>
    <property type="molecule type" value="Genomic_DNA"/>
</dbReference>
<dbReference type="PANTHER" id="PTHR36978:SF4">
    <property type="entry name" value="P-LOOP CONTAINING NUCLEOSIDE TRIPHOSPHATE HYDROLASE PROTEIN"/>
    <property type="match status" value="1"/>
</dbReference>
<evidence type="ECO:0000313" key="4">
    <source>
        <dbReference type="Proteomes" id="UP001153069"/>
    </source>
</evidence>
<keyword evidence="2" id="KW-1133">Transmembrane helix</keyword>
<dbReference type="InterPro" id="IPR027417">
    <property type="entry name" value="P-loop_NTPase"/>
</dbReference>
<comment type="caution">
    <text evidence="3">The sequence shown here is derived from an EMBL/GenBank/DDBJ whole genome shotgun (WGS) entry which is preliminary data.</text>
</comment>
<protein>
    <submittedName>
        <fullName evidence="3">Uncharacterized protein</fullName>
    </submittedName>
</protein>
<feature type="compositionally biased region" description="Low complexity" evidence="1">
    <location>
        <begin position="666"/>
        <end position="675"/>
    </location>
</feature>
<keyword evidence="2" id="KW-0472">Membrane</keyword>
<reference evidence="3" key="1">
    <citation type="submission" date="2020-06" db="EMBL/GenBank/DDBJ databases">
        <authorList>
            <consortium name="Plant Systems Biology data submission"/>
        </authorList>
    </citation>
    <scope>NUCLEOTIDE SEQUENCE</scope>
    <source>
        <strain evidence="3">D6</strain>
    </source>
</reference>
<dbReference type="PANTHER" id="PTHR36978">
    <property type="entry name" value="P-LOOP CONTAINING NUCLEOTIDE TRIPHOSPHATE HYDROLASE"/>
    <property type="match status" value="1"/>
</dbReference>
<feature type="compositionally biased region" description="Basic and acidic residues" evidence="1">
    <location>
        <begin position="645"/>
        <end position="660"/>
    </location>
</feature>
<sequence length="722" mass="83066">MTVRRRRCLVLPRRNQFLVVAAVYVFFSLGILHENTFNFSGVSRWMQVAEEDAHNYEHWSPEEKQKLRRQEDGSWIKETRDDLKHTALLPHIDAVAKETTGQVISTAQRYYDSAVTAADRIVQKNIKNVAKIRRQWRINWERNRDENLKKLQKWDDNPVFVLSLPGTSTLATSRYFKCGLGSGGTNDFAFYWTSNGNESSEQIEIGRCMQDNLDAGRPPLDGCGTAKVWSSMGFVAPKEEKCFFPSIDRRAMDALAEAYPEATILQVTQDPEEWYRSSYRRFRSNLVSFCNRDDGAVPIPENKGASKAEWVAFYEWNLQSVRDFAAAHPSIHYVEVALEDSETNAILQKELGLPRLCWQSVGSGRKHAATEETKITEPPRALLQSTSPSKKTPPLQFPIFVASLPKSGTTSTQRFFQCGLSYNQAGHHWTRNITTDEPLRIGKCMEYNLQRNRSIFEECGDFRVWTDLGYFDEPHNARERRKRKRQQQELSETALEASKHAQEQPPGCYFPTMHGGLEHFYQSHPNGTILNVVRDADAWYDSAMNWRKLPERMSRGCKGFPPPGSSPEVWRQFYISHTVQVRMFAEAHPSLSYLEVSLESPDTGRILQEHTGIPDFCWGNCNPDPSNGMCGVLEKMRRFKAQKRYEEKQKNQKNAREAVRNRRKQQQQQLLPWQPRKSKNQSTTPRKKTIEADGVRTDDEWKAILKAFDLLKGTPIEEATGH</sequence>
<dbReference type="Gene3D" id="3.40.50.300">
    <property type="entry name" value="P-loop containing nucleotide triphosphate hydrolases"/>
    <property type="match status" value="2"/>
</dbReference>